<dbReference type="SUPFAM" id="SSF52743">
    <property type="entry name" value="Subtilisin-like"/>
    <property type="match status" value="1"/>
</dbReference>
<dbReference type="PROSITE" id="PS00138">
    <property type="entry name" value="SUBTILASE_SER"/>
    <property type="match status" value="1"/>
</dbReference>
<feature type="compositionally biased region" description="Polar residues" evidence="6">
    <location>
        <begin position="557"/>
        <end position="570"/>
    </location>
</feature>
<feature type="active site" description="Charge relay system" evidence="5">
    <location>
        <position position="376"/>
    </location>
</feature>
<dbReference type="NCBIfam" id="TIGR04183">
    <property type="entry name" value="Por_Secre_tail"/>
    <property type="match status" value="1"/>
</dbReference>
<dbReference type="PROSITE" id="PS51892">
    <property type="entry name" value="SUBTILASE"/>
    <property type="match status" value="1"/>
</dbReference>
<keyword evidence="2 5" id="KW-0645">Protease</keyword>
<comment type="caution">
    <text evidence="8">The sequence shown here is derived from an EMBL/GenBank/DDBJ whole genome shotgun (WGS) entry which is preliminary data.</text>
</comment>
<evidence type="ECO:0000313" key="9">
    <source>
        <dbReference type="Proteomes" id="UP000320184"/>
    </source>
</evidence>
<dbReference type="Proteomes" id="UP000320184">
    <property type="component" value="Unassembled WGS sequence"/>
</dbReference>
<evidence type="ECO:0000256" key="4">
    <source>
        <dbReference type="ARBA" id="ARBA00022825"/>
    </source>
</evidence>
<comment type="similarity">
    <text evidence="1 5">Belongs to the peptidase S8 family.</text>
</comment>
<proteinExistence type="inferred from homology"/>
<dbReference type="EMBL" id="VBOT01000103">
    <property type="protein sequence ID" value="TMQ50250.1"/>
    <property type="molecule type" value="Genomic_DNA"/>
</dbReference>
<protein>
    <submittedName>
        <fullName evidence="8">T9SS type A sorting domain-containing protein</fullName>
    </submittedName>
</protein>
<evidence type="ECO:0000256" key="1">
    <source>
        <dbReference type="ARBA" id="ARBA00011073"/>
    </source>
</evidence>
<dbReference type="GO" id="GO:0006508">
    <property type="term" value="P:proteolysis"/>
    <property type="evidence" value="ECO:0007669"/>
    <property type="project" value="UniProtKB-KW"/>
</dbReference>
<dbReference type="PRINTS" id="PR00723">
    <property type="entry name" value="SUBTILISIN"/>
</dbReference>
<dbReference type="GO" id="GO:0003993">
    <property type="term" value="F:acid phosphatase activity"/>
    <property type="evidence" value="ECO:0007669"/>
    <property type="project" value="InterPro"/>
</dbReference>
<feature type="domain" description="Peptidase S8/S53" evidence="7">
    <location>
        <begin position="367"/>
        <end position="671"/>
    </location>
</feature>
<dbReference type="Gene3D" id="2.60.120.380">
    <property type="match status" value="1"/>
</dbReference>
<evidence type="ECO:0000313" key="8">
    <source>
        <dbReference type="EMBL" id="TMQ50250.1"/>
    </source>
</evidence>
<dbReference type="InterPro" id="IPR023828">
    <property type="entry name" value="Peptidase_S8_Ser-AS"/>
</dbReference>
<evidence type="ECO:0000256" key="6">
    <source>
        <dbReference type="SAM" id="MobiDB-lite"/>
    </source>
</evidence>
<dbReference type="GO" id="GO:0004252">
    <property type="term" value="F:serine-type endopeptidase activity"/>
    <property type="evidence" value="ECO:0007669"/>
    <property type="project" value="UniProtKB-UniRule"/>
</dbReference>
<evidence type="ECO:0000256" key="2">
    <source>
        <dbReference type="ARBA" id="ARBA00022670"/>
    </source>
</evidence>
<feature type="active site" description="Charge relay system" evidence="5">
    <location>
        <position position="606"/>
    </location>
</feature>
<dbReference type="CDD" id="cd04842">
    <property type="entry name" value="Peptidases_S8_Kp43_protease"/>
    <property type="match status" value="1"/>
</dbReference>
<accession>A0A538SFV6</accession>
<dbReference type="InterPro" id="IPR015500">
    <property type="entry name" value="Peptidase_S8_subtilisin-rel"/>
</dbReference>
<organism evidence="8 9">
    <name type="scientific">Eiseniibacteriota bacterium</name>
    <dbReference type="NCBI Taxonomy" id="2212470"/>
    <lineage>
        <taxon>Bacteria</taxon>
        <taxon>Candidatus Eiseniibacteriota</taxon>
    </lineage>
</organism>
<name>A0A538SFV6_UNCEI</name>
<feature type="region of interest" description="Disordered" evidence="6">
    <location>
        <begin position="543"/>
        <end position="578"/>
    </location>
</feature>
<dbReference type="PANTHER" id="PTHR43399:SF4">
    <property type="entry name" value="CELL WALL-ASSOCIATED PROTEASE"/>
    <property type="match status" value="1"/>
</dbReference>
<evidence type="ECO:0000259" key="7">
    <source>
        <dbReference type="Pfam" id="PF00082"/>
    </source>
</evidence>
<evidence type="ECO:0000256" key="5">
    <source>
        <dbReference type="PROSITE-ProRule" id="PRU01240"/>
    </source>
</evidence>
<keyword evidence="3 5" id="KW-0378">Hydrolase</keyword>
<gene>
    <name evidence="8" type="ORF">E6K73_08200</name>
</gene>
<dbReference type="InterPro" id="IPR051048">
    <property type="entry name" value="Peptidase_S8/S53_subtilisin"/>
</dbReference>
<keyword evidence="4 5" id="KW-0720">Serine protease</keyword>
<dbReference type="Gene3D" id="3.40.50.200">
    <property type="entry name" value="Peptidase S8/S53 domain"/>
    <property type="match status" value="1"/>
</dbReference>
<dbReference type="Pfam" id="PF00082">
    <property type="entry name" value="Peptidase_S8"/>
    <property type="match status" value="1"/>
</dbReference>
<sequence>MSSVRRARVGLNPWVLTLLLALAMLPGSHPARASLPGGRLPAPELVSPDADATLYEGGLRFAWRAPSGAVRHLLLVSRAPFDARGWTSLPAGGPVQVYTLSHPVTSLEEVGIKLDRDARLYWSAGSDFGGKGGLSFGETRSCLVIRKFSNRVEPSPYLKASPIAAIEPETEASGDRIRLQSGYSIDPRLGEPALPASLREEAIQPVGKRTYLVYYGAADPEKTRSTILEAGGEVIAYIPDHSYLVRMSATSQLSLDSQVGWVGAYQPAYKLSRRLELDSTVPQTASVLLFEDGDLDGVRGFSSNGINKLLRINLAGEGLARLAQHPDVAWIEPYVQPTADNSIAQWVVQTGRIGTLNRRVWDMGIHGEGQVVTTSDTGIEVGHDMFRDPSVSLTTFGDYPTHRKVIAYKLGSSDPLVEFGDHLAAAYHGTHTACSIAGTDDGINVDDRDGMAKYAKIYFMDISGTGLSNAVDPFPDLNDLFLPPYLGNAGGAARISSNSWGAAVMGDYDLNSQQVDQFMWNHPDFLIFFSNGNSGGVNTVGSPASAKSSVGAGGTRNGNVSNQIYSSTSRGPCADGRRKPTICAPAQGISSAYTAPSNYQSLSGTSMASPIMAGATALLRQYCTEGWYPTGTKVPANGFTPSAALLKAMAVNSGDNDVTGFTAPDNNIGFGRIDCDSVLYFAGDQRRLLLVDYTAGLGHLQSIEYQVNVTDGTIPLEVTLCWTDYPGDPIGTTQLVNNLNLTVTNGSLTYKGNVYSGGYSATGNVYDPYNVEEAVRIKTPSAGLWTIRIDGVNVPFGPQPFGLCITGGIGTNAGIVTLDRASYGSASTVEVQVTDTNAPASVSVSLSSPTEPGGEPLTLSGSNGVYTGSLPLSPFAGSAGNGTLQVSNGDVITATYQDASPAATVTAAARVSIAPPLITQVTTANQGGGDVVVQWTTNSNSTSKVYYGTTPSLGQSSALDPVAVLSHQVLLSGLTVGQTYYYDVESQDLNGNLTRDDNGTGHHVFTVRPVGDILLVYDGPGYERDVRYQTAFAGTGWTYDNWKGPLSSNPVVGDLTEGMRAYKVVWWQNGLENYPPFSDAARDALTLYLDGGGRLVTVGHDIGWANADPTSPFYSAERASWLQNTLHTSFLSDPPPPGWPVVTGIASDPISGAYTAGAPYGEHRSGASGDEIASVPGAGTANYTWLSGDVSPDYCGFRWESSGPLGTPGSGVWGGAKSRLVTMYFEWSGVEPAEDFSGIREDIMSKTLIWLLGRDKPSVAVTSPNGGETITADNASIGWTESTSGGTGVASRTLEYSVDDGQSWVTIASGVGASPYSWSLTSIPNTTRGRVRVRVADNGAPSFAGQDESDQVFAIQRANGDAVGPVVVAGSIQVSPDPVNNQAAATLTATVTDAGTGGADVAMAEWSFGATPAAAGVGHAMTGSYTSSTVAVSAALKTGSFSPGTWTLWVRGRDVHGNWGQAKGLPVVVNGPQPTDASGTPRVFALAQNAPNPVLESTTITFAVPEAGEVWLAIYDLQGRQVKSLFRGDLPAGVHTAAWNRIDEGGKRVDPGVYYYRLQAGGKTFERRMVALR</sequence>
<evidence type="ECO:0000256" key="3">
    <source>
        <dbReference type="ARBA" id="ARBA00022801"/>
    </source>
</evidence>
<dbReference type="Gene3D" id="2.60.40.380">
    <property type="entry name" value="Purple acid phosphatase-like, N-terminal"/>
    <property type="match status" value="1"/>
</dbReference>
<dbReference type="PANTHER" id="PTHR43399">
    <property type="entry name" value="SUBTILISIN-RELATED"/>
    <property type="match status" value="1"/>
</dbReference>
<reference evidence="8 9" key="1">
    <citation type="journal article" date="2019" name="Nat. Microbiol.">
        <title>Mediterranean grassland soil C-N compound turnover is dependent on rainfall and depth, and is mediated by genomically divergent microorganisms.</title>
        <authorList>
            <person name="Diamond S."/>
            <person name="Andeer P.F."/>
            <person name="Li Z."/>
            <person name="Crits-Christoph A."/>
            <person name="Burstein D."/>
            <person name="Anantharaman K."/>
            <person name="Lane K.R."/>
            <person name="Thomas B.C."/>
            <person name="Pan C."/>
            <person name="Northen T.R."/>
            <person name="Banfield J.F."/>
        </authorList>
    </citation>
    <scope>NUCLEOTIDE SEQUENCE [LARGE SCALE GENOMIC DNA]</scope>
    <source>
        <strain evidence="8">WS_3</strain>
    </source>
</reference>
<dbReference type="InterPro" id="IPR008963">
    <property type="entry name" value="Purple_acid_Pase-like_N"/>
</dbReference>
<dbReference type="InterPro" id="IPR034058">
    <property type="entry name" value="TagA/B/C/D_pept_dom"/>
</dbReference>
<dbReference type="InterPro" id="IPR036852">
    <property type="entry name" value="Peptidase_S8/S53_dom_sf"/>
</dbReference>
<feature type="active site" description="Charge relay system" evidence="5">
    <location>
        <position position="428"/>
    </location>
</feature>
<dbReference type="Gene3D" id="2.60.40.4070">
    <property type="match status" value="1"/>
</dbReference>
<dbReference type="InterPro" id="IPR026444">
    <property type="entry name" value="Secre_tail"/>
</dbReference>
<dbReference type="GO" id="GO:0046872">
    <property type="term" value="F:metal ion binding"/>
    <property type="evidence" value="ECO:0007669"/>
    <property type="project" value="InterPro"/>
</dbReference>
<dbReference type="InterPro" id="IPR000209">
    <property type="entry name" value="Peptidase_S8/S53_dom"/>
</dbReference>
<dbReference type="SUPFAM" id="SSF49363">
    <property type="entry name" value="Purple acid phosphatase, N-terminal domain"/>
    <property type="match status" value="1"/>
</dbReference>